<dbReference type="GO" id="GO:0005634">
    <property type="term" value="C:nucleus"/>
    <property type="evidence" value="ECO:0007669"/>
    <property type="project" value="TreeGrafter"/>
</dbReference>
<dbReference type="GO" id="GO:0042800">
    <property type="term" value="F:histone H3K4 methyltransferase activity"/>
    <property type="evidence" value="ECO:0007669"/>
    <property type="project" value="TreeGrafter"/>
</dbReference>
<dbReference type="VEuPathDB" id="VectorBase:GPAI021108"/>
<evidence type="ECO:0000313" key="3">
    <source>
        <dbReference type="Proteomes" id="UP000092445"/>
    </source>
</evidence>
<organism evidence="2 3">
    <name type="scientific">Glossina pallidipes</name>
    <name type="common">Tsetse fly</name>
    <dbReference type="NCBI Taxonomy" id="7398"/>
    <lineage>
        <taxon>Eukaryota</taxon>
        <taxon>Metazoa</taxon>
        <taxon>Ecdysozoa</taxon>
        <taxon>Arthropoda</taxon>
        <taxon>Hexapoda</taxon>
        <taxon>Insecta</taxon>
        <taxon>Pterygota</taxon>
        <taxon>Neoptera</taxon>
        <taxon>Endopterygota</taxon>
        <taxon>Diptera</taxon>
        <taxon>Brachycera</taxon>
        <taxon>Muscomorpha</taxon>
        <taxon>Hippoboscoidea</taxon>
        <taxon>Glossinidae</taxon>
        <taxon>Glossina</taxon>
    </lineage>
</organism>
<dbReference type="STRING" id="7398.A0A1A9ZPN0"/>
<dbReference type="GO" id="GO:0046975">
    <property type="term" value="F:histone H3K36 methyltransferase activity"/>
    <property type="evidence" value="ECO:0007669"/>
    <property type="project" value="TreeGrafter"/>
</dbReference>
<dbReference type="Pfam" id="PF17906">
    <property type="entry name" value="HTH_48"/>
    <property type="match status" value="1"/>
</dbReference>
<reference evidence="2" key="2">
    <citation type="submission" date="2020-05" db="UniProtKB">
        <authorList>
            <consortium name="EnsemblMetazoa"/>
        </authorList>
    </citation>
    <scope>IDENTIFICATION</scope>
    <source>
        <strain evidence="2">IAEA</strain>
    </source>
</reference>
<dbReference type="GO" id="GO:0000793">
    <property type="term" value="C:condensed chromosome"/>
    <property type="evidence" value="ECO:0007669"/>
    <property type="project" value="TreeGrafter"/>
</dbReference>
<dbReference type="GO" id="GO:0031297">
    <property type="term" value="P:replication fork processing"/>
    <property type="evidence" value="ECO:0007669"/>
    <property type="project" value="TreeGrafter"/>
</dbReference>
<dbReference type="InterPro" id="IPR052709">
    <property type="entry name" value="Transposase-MT_Hybrid"/>
</dbReference>
<dbReference type="GO" id="GO:0044774">
    <property type="term" value="P:mitotic DNA integrity checkpoint signaling"/>
    <property type="evidence" value="ECO:0007669"/>
    <property type="project" value="TreeGrafter"/>
</dbReference>
<reference evidence="3" key="1">
    <citation type="submission" date="2014-03" db="EMBL/GenBank/DDBJ databases">
        <authorList>
            <person name="Aksoy S."/>
            <person name="Warren W."/>
            <person name="Wilson R.K."/>
        </authorList>
    </citation>
    <scope>NUCLEOTIDE SEQUENCE [LARGE SCALE GENOMIC DNA]</scope>
    <source>
        <strain evidence="3">IAEA</strain>
    </source>
</reference>
<proteinExistence type="predicted"/>
<dbReference type="Proteomes" id="UP000092445">
    <property type="component" value="Unassembled WGS sequence"/>
</dbReference>
<dbReference type="AlphaFoldDB" id="A0A1A9ZPN0"/>
<dbReference type="PANTHER" id="PTHR46060">
    <property type="entry name" value="MARINER MOS1 TRANSPOSASE-LIKE PROTEIN"/>
    <property type="match status" value="1"/>
</dbReference>
<dbReference type="InterPro" id="IPR041426">
    <property type="entry name" value="Mos1_HTH"/>
</dbReference>
<evidence type="ECO:0000313" key="2">
    <source>
        <dbReference type="EnsemblMetazoa" id="GPAI021108-PA"/>
    </source>
</evidence>
<feature type="domain" description="Mos1 transposase HTH" evidence="1">
    <location>
        <begin position="98"/>
        <end position="136"/>
    </location>
</feature>
<dbReference type="GO" id="GO:0006303">
    <property type="term" value="P:double-strand break repair via nonhomologous end joining"/>
    <property type="evidence" value="ECO:0007669"/>
    <property type="project" value="TreeGrafter"/>
</dbReference>
<dbReference type="GO" id="GO:0000729">
    <property type="term" value="P:DNA double-strand break processing"/>
    <property type="evidence" value="ECO:0007669"/>
    <property type="project" value="TreeGrafter"/>
</dbReference>
<dbReference type="Gene3D" id="1.10.10.1450">
    <property type="match status" value="1"/>
</dbReference>
<dbReference type="GO" id="GO:0003690">
    <property type="term" value="F:double-stranded DNA binding"/>
    <property type="evidence" value="ECO:0007669"/>
    <property type="project" value="TreeGrafter"/>
</dbReference>
<protein>
    <submittedName>
        <fullName evidence="2">HTH_48 domain-containing protein</fullName>
    </submittedName>
</protein>
<keyword evidence="3" id="KW-1185">Reference proteome</keyword>
<dbReference type="GO" id="GO:0044547">
    <property type="term" value="F:DNA topoisomerase binding"/>
    <property type="evidence" value="ECO:0007669"/>
    <property type="project" value="TreeGrafter"/>
</dbReference>
<sequence length="209" mass="24569">MHAYMTIVGWMDGWLAGWLVDWLVDCQWIMMTHNRLAHSKQFRTSIKQHISFFIFIVRDALARLTQPKRHNKALLEARRPFHQFHEKPFNSNTFKNPFEKEWRAAQSFRDVNELFGEDTISECRCREWFGPFKSGDTSLEDKPGRVRSSDFDDQTLSTAVQRDENLATRTLANNFNVNHSTIVHRLKKLGVIEVDDDYPTDKSIKKVSH</sequence>
<dbReference type="GO" id="GO:0015074">
    <property type="term" value="P:DNA integration"/>
    <property type="evidence" value="ECO:0007669"/>
    <property type="project" value="TreeGrafter"/>
</dbReference>
<accession>A0A1A9ZPN0</accession>
<dbReference type="GO" id="GO:0000014">
    <property type="term" value="F:single-stranded DNA endodeoxyribonuclease activity"/>
    <property type="evidence" value="ECO:0007669"/>
    <property type="project" value="TreeGrafter"/>
</dbReference>
<evidence type="ECO:0000259" key="1">
    <source>
        <dbReference type="Pfam" id="PF17906"/>
    </source>
</evidence>
<dbReference type="PANTHER" id="PTHR46060:SF2">
    <property type="entry name" value="HISTONE-LYSINE N-METHYLTRANSFERASE SETMAR"/>
    <property type="match status" value="1"/>
</dbReference>
<dbReference type="GO" id="GO:0035861">
    <property type="term" value="C:site of double-strand break"/>
    <property type="evidence" value="ECO:0007669"/>
    <property type="project" value="TreeGrafter"/>
</dbReference>
<name>A0A1A9ZPN0_GLOPL</name>
<dbReference type="GO" id="GO:0003697">
    <property type="term" value="F:single-stranded DNA binding"/>
    <property type="evidence" value="ECO:0007669"/>
    <property type="project" value="TreeGrafter"/>
</dbReference>
<dbReference type="EnsemblMetazoa" id="GPAI021108-RA">
    <property type="protein sequence ID" value="GPAI021108-PA"/>
    <property type="gene ID" value="GPAI021108"/>
</dbReference>